<dbReference type="CDD" id="cd19609">
    <property type="entry name" value="NTD_TDP-43"/>
    <property type="match status" value="1"/>
</dbReference>
<name>A0AAV5UF88_9BILA</name>
<dbReference type="Proteomes" id="UP001432027">
    <property type="component" value="Unassembled WGS sequence"/>
</dbReference>
<evidence type="ECO:0000313" key="4">
    <source>
        <dbReference type="Proteomes" id="UP001432027"/>
    </source>
</evidence>
<organism evidence="3 4">
    <name type="scientific">Pristionchus entomophagus</name>
    <dbReference type="NCBI Taxonomy" id="358040"/>
    <lineage>
        <taxon>Eukaryota</taxon>
        <taxon>Metazoa</taxon>
        <taxon>Ecdysozoa</taxon>
        <taxon>Nematoda</taxon>
        <taxon>Chromadorea</taxon>
        <taxon>Rhabditida</taxon>
        <taxon>Rhabditina</taxon>
        <taxon>Diplogasteromorpha</taxon>
        <taxon>Diplogasteroidea</taxon>
        <taxon>Neodiplogasteridae</taxon>
        <taxon>Pristionchus</taxon>
    </lineage>
</organism>
<dbReference type="AlphaFoldDB" id="A0AAV5UF88"/>
<keyword evidence="4" id="KW-1185">Reference proteome</keyword>
<feature type="non-terminal residue" evidence="3">
    <location>
        <position position="1"/>
    </location>
</feature>
<evidence type="ECO:0000313" key="3">
    <source>
        <dbReference type="EMBL" id="GMT05005.1"/>
    </source>
</evidence>
<dbReference type="InterPro" id="IPR041105">
    <property type="entry name" value="TDP-43_N"/>
</dbReference>
<dbReference type="Pfam" id="PF18694">
    <property type="entry name" value="TDP-43_N"/>
    <property type="match status" value="1"/>
</dbReference>
<reference evidence="3" key="1">
    <citation type="submission" date="2023-10" db="EMBL/GenBank/DDBJ databases">
        <title>Genome assembly of Pristionchus species.</title>
        <authorList>
            <person name="Yoshida K."/>
            <person name="Sommer R.J."/>
        </authorList>
    </citation>
    <scope>NUCLEOTIDE SEQUENCE</scope>
    <source>
        <strain evidence="3">RS0144</strain>
    </source>
</reference>
<proteinExistence type="predicted"/>
<keyword evidence="1" id="KW-0175">Coiled coil</keyword>
<feature type="domain" description="TAR DNA-binding protein 43 N-terminal" evidence="2">
    <location>
        <begin position="11"/>
        <end position="75"/>
    </location>
</feature>
<gene>
    <name evidence="3" type="ORF">PENTCL1PPCAC_27179</name>
</gene>
<dbReference type="EMBL" id="BTSX01000006">
    <property type="protein sequence ID" value="GMT05005.1"/>
    <property type="molecule type" value="Genomic_DNA"/>
</dbReference>
<sequence length="235" mass="26190">PFTGWLRLLIESVDVPLDHKDPHRLLFSTVQSLIPGAHGLYYRGIDGARKALAFDGAGHINAPDEGWDEQNIFVHLAHGHRPGVFGCGGVVRGASSSGELSETSSSSPLDAYTTATDRFEKTVSLVQKMMSGTVDAPRRYYLIITQYRSSNLQEDTVSKRYKEENDGLRKRVTELERQLATAQETVEETKDQDSHQMQMFRESASCAEARLDEAERMAESATRRACEADHACDVR</sequence>
<protein>
    <recommendedName>
        <fullName evidence="2">TAR DNA-binding protein 43 N-terminal domain-containing protein</fullName>
    </recommendedName>
</protein>
<feature type="coiled-coil region" evidence="1">
    <location>
        <begin position="158"/>
        <end position="224"/>
    </location>
</feature>
<evidence type="ECO:0000256" key="1">
    <source>
        <dbReference type="SAM" id="Coils"/>
    </source>
</evidence>
<comment type="caution">
    <text evidence="3">The sequence shown here is derived from an EMBL/GenBank/DDBJ whole genome shotgun (WGS) entry which is preliminary data.</text>
</comment>
<accession>A0AAV5UF88</accession>
<evidence type="ECO:0000259" key="2">
    <source>
        <dbReference type="Pfam" id="PF18694"/>
    </source>
</evidence>